<reference evidence="3 4" key="1">
    <citation type="submission" date="2019-09" db="EMBL/GenBank/DDBJ databases">
        <title>A chromosome-level genome assembly of the Chinese tupelo Nyssa sinensis.</title>
        <authorList>
            <person name="Yang X."/>
            <person name="Kang M."/>
            <person name="Yang Y."/>
            <person name="Xiong H."/>
            <person name="Wang M."/>
            <person name="Zhang Z."/>
            <person name="Wang Z."/>
            <person name="Wu H."/>
            <person name="Ma T."/>
            <person name="Liu J."/>
            <person name="Xi Z."/>
        </authorList>
    </citation>
    <scope>NUCLEOTIDE SEQUENCE [LARGE SCALE GENOMIC DNA]</scope>
    <source>
        <strain evidence="3">J267</strain>
        <tissue evidence="3">Leaf</tissue>
    </source>
</reference>
<dbReference type="Proteomes" id="UP000325577">
    <property type="component" value="Linkage Group LG21"/>
</dbReference>
<dbReference type="OrthoDB" id="1932188at2759"/>
<gene>
    <name evidence="3" type="ORF">F0562_036113</name>
</gene>
<accession>A0A5J5AEW4</accession>
<dbReference type="SUPFAM" id="SSF158710">
    <property type="entry name" value="PSPTO4464-like"/>
    <property type="match status" value="1"/>
</dbReference>
<keyword evidence="1" id="KW-0175">Coiled coil</keyword>
<dbReference type="EMBL" id="CM018045">
    <property type="protein sequence ID" value="KAA8528758.1"/>
    <property type="molecule type" value="Genomic_DNA"/>
</dbReference>
<dbReference type="CDD" id="cd16331">
    <property type="entry name" value="YjgA-like"/>
    <property type="match status" value="1"/>
</dbReference>
<evidence type="ECO:0000256" key="1">
    <source>
        <dbReference type="SAM" id="Coils"/>
    </source>
</evidence>
<evidence type="ECO:0000313" key="4">
    <source>
        <dbReference type="Proteomes" id="UP000325577"/>
    </source>
</evidence>
<feature type="region of interest" description="Disordered" evidence="2">
    <location>
        <begin position="61"/>
        <end position="93"/>
    </location>
</feature>
<dbReference type="PANTHER" id="PTHR36898:SF1">
    <property type="entry name" value="OS04G0250700 PROTEIN"/>
    <property type="match status" value="1"/>
</dbReference>
<proteinExistence type="predicted"/>
<dbReference type="PANTHER" id="PTHR36898">
    <property type="entry name" value="OSJNBB0026I12.6 PROTEIN"/>
    <property type="match status" value="1"/>
</dbReference>
<dbReference type="Gene3D" id="1.10.60.30">
    <property type="entry name" value="PSPTO4464-like domains"/>
    <property type="match status" value="2"/>
</dbReference>
<dbReference type="InterPro" id="IPR023153">
    <property type="entry name" value="DarP_sf"/>
</dbReference>
<feature type="coiled-coil region" evidence="1">
    <location>
        <begin position="240"/>
        <end position="267"/>
    </location>
</feature>
<evidence type="ECO:0000256" key="2">
    <source>
        <dbReference type="SAM" id="MobiDB-lite"/>
    </source>
</evidence>
<organism evidence="3 4">
    <name type="scientific">Nyssa sinensis</name>
    <dbReference type="NCBI Taxonomy" id="561372"/>
    <lineage>
        <taxon>Eukaryota</taxon>
        <taxon>Viridiplantae</taxon>
        <taxon>Streptophyta</taxon>
        <taxon>Embryophyta</taxon>
        <taxon>Tracheophyta</taxon>
        <taxon>Spermatophyta</taxon>
        <taxon>Magnoliopsida</taxon>
        <taxon>eudicotyledons</taxon>
        <taxon>Gunneridae</taxon>
        <taxon>Pentapetalae</taxon>
        <taxon>asterids</taxon>
        <taxon>Cornales</taxon>
        <taxon>Nyssaceae</taxon>
        <taxon>Nyssa</taxon>
    </lineage>
</organism>
<evidence type="ECO:0000313" key="3">
    <source>
        <dbReference type="EMBL" id="KAA8528758.1"/>
    </source>
</evidence>
<dbReference type="InterPro" id="IPR006839">
    <property type="entry name" value="DarP"/>
</dbReference>
<name>A0A5J5AEW4_9ASTE</name>
<keyword evidence="4" id="KW-1185">Reference proteome</keyword>
<dbReference type="Pfam" id="PF04751">
    <property type="entry name" value="DarP"/>
    <property type="match status" value="1"/>
</dbReference>
<sequence length="298" mass="34874">MAHLMRPLIQWPKWQLQCCSRVKFHHLLASSSVMVTKASSQRLLFITTPFSHRNFRFRPRGLRLPNAPVPSDLQESDSDSDSNAKKSRNEKKREARRAFRWGMELASFSTPQIKRILRLASLEREVFDALMLVKRLGRDVREGKRRQFNYIGRLLREAQPELMDSLIQATKDGDQSKLQALSGSETWIIEDDDDEEANETEHEEKEEGYHNYMDTATRWFDGLITKDIDIMKEIYSVHSIEFDRQELRKLVREVQSMQEHLNTTKENEGEIDAALTGAKRALTRFLRTLAKRMSTEYI</sequence>
<dbReference type="AlphaFoldDB" id="A0A5J5AEW4"/>
<protein>
    <submittedName>
        <fullName evidence="3">Uncharacterized protein</fullName>
    </submittedName>
</protein>